<reference evidence="8" key="1">
    <citation type="journal article" date="2014" name="Genome Announc.">
        <title>Genome Sequence of Arthrobacter siccitolerans 4J27, a Xeroprotectant-Producing Desiccation-Tolerant Microorganism.</title>
        <authorList>
            <person name="Manzanera M."/>
            <person name="Santa-Cruz-Calvo L."/>
            <person name="Vilchez J.I."/>
            <person name="Garcia-Fontana C."/>
            <person name="Silva-Castro G.A."/>
            <person name="Calvo C."/>
            <person name="Gonzalez-Lopez J."/>
        </authorList>
    </citation>
    <scope>NUCLEOTIDE SEQUENCE [LARGE SCALE GENOMIC DNA]</scope>
    <source>
        <strain evidence="8">4J27</strain>
    </source>
</reference>
<gene>
    <name evidence="7" type="ORF">ARTSIC4J27_3782</name>
</gene>
<feature type="transmembrane region" description="Helical" evidence="5">
    <location>
        <begin position="321"/>
        <end position="338"/>
    </location>
</feature>
<keyword evidence="2 5" id="KW-0812">Transmembrane</keyword>
<feature type="transmembrane region" description="Helical" evidence="5">
    <location>
        <begin position="290"/>
        <end position="309"/>
    </location>
</feature>
<name>A0A024H7Q4_9MICC</name>
<evidence type="ECO:0000256" key="2">
    <source>
        <dbReference type="ARBA" id="ARBA00022692"/>
    </source>
</evidence>
<dbReference type="STRING" id="861266.ARTSIC4J27_3782"/>
<dbReference type="EMBL" id="CAQI01000053">
    <property type="protein sequence ID" value="CCQ47786.1"/>
    <property type="molecule type" value="Genomic_DNA"/>
</dbReference>
<sequence>MEQMRALHRLEPANRDHLAALRVAISVAVPSLLLLAAGRTDLIMYAVFGALTGMYGRSEPHQLRFLHQCQAAVVLLGGVTAGLLLSVNHLQSWWLVAVEAVLAGVGSVFADRVRLKPNGPFFGILALGACASVPVPVPWYLALLIAAGSAAFSLLVGFGGWVRHRSWQRGTARTPAAQPAGRRGLLVHAARYVLAVGAAGTVGVLSGSGHPHWAMAAAAVPLAGADLPSSVRRGIHRIVGTFVGLAVTAVVLLPGPWTLAGLFPGQQAVLLALLVILFQFTTELFMARHYGLAMVSFTPVILLMTQLAAPIDPAVLILERGVETLVGALVGIAVVAAVRRAGSRTVAALIGLPRRARH</sequence>
<organism evidence="7 8">
    <name type="scientific">Pseudarthrobacter siccitolerans</name>
    <dbReference type="NCBI Taxonomy" id="861266"/>
    <lineage>
        <taxon>Bacteria</taxon>
        <taxon>Bacillati</taxon>
        <taxon>Actinomycetota</taxon>
        <taxon>Actinomycetes</taxon>
        <taxon>Micrococcales</taxon>
        <taxon>Micrococcaceae</taxon>
        <taxon>Pseudarthrobacter</taxon>
    </lineage>
</organism>
<feature type="domain" description="Integral membrane bound transporter" evidence="6">
    <location>
        <begin position="200"/>
        <end position="334"/>
    </location>
</feature>
<dbReference type="GO" id="GO:0016020">
    <property type="term" value="C:membrane"/>
    <property type="evidence" value="ECO:0007669"/>
    <property type="project" value="UniProtKB-SubCell"/>
</dbReference>
<feature type="transmembrane region" description="Helical" evidence="5">
    <location>
        <begin position="259"/>
        <end position="278"/>
    </location>
</feature>
<proteinExistence type="predicted"/>
<feature type="transmembrane region" description="Helical" evidence="5">
    <location>
        <begin position="93"/>
        <end position="110"/>
    </location>
</feature>
<feature type="transmembrane region" description="Helical" evidence="5">
    <location>
        <begin position="20"/>
        <end position="36"/>
    </location>
</feature>
<dbReference type="AlphaFoldDB" id="A0A024H7Q4"/>
<evidence type="ECO:0000256" key="5">
    <source>
        <dbReference type="SAM" id="Phobius"/>
    </source>
</evidence>
<feature type="transmembrane region" description="Helical" evidence="5">
    <location>
        <begin position="234"/>
        <end position="253"/>
    </location>
</feature>
<comment type="subcellular location">
    <subcellularLocation>
        <location evidence="1">Membrane</location>
        <topology evidence="1">Multi-pass membrane protein</topology>
    </subcellularLocation>
</comment>
<comment type="caution">
    <text evidence="7">The sequence shown here is derived from an EMBL/GenBank/DDBJ whole genome shotgun (WGS) entry which is preliminary data.</text>
</comment>
<feature type="transmembrane region" description="Helical" evidence="5">
    <location>
        <begin position="141"/>
        <end position="162"/>
    </location>
</feature>
<evidence type="ECO:0000313" key="8">
    <source>
        <dbReference type="Proteomes" id="UP000035722"/>
    </source>
</evidence>
<dbReference type="Proteomes" id="UP000035722">
    <property type="component" value="Unassembled WGS sequence"/>
</dbReference>
<evidence type="ECO:0000259" key="6">
    <source>
        <dbReference type="Pfam" id="PF13515"/>
    </source>
</evidence>
<evidence type="ECO:0000256" key="3">
    <source>
        <dbReference type="ARBA" id="ARBA00022989"/>
    </source>
</evidence>
<dbReference type="Pfam" id="PF13515">
    <property type="entry name" value="FUSC_2"/>
    <property type="match status" value="1"/>
</dbReference>
<keyword evidence="4 5" id="KW-0472">Membrane</keyword>
<keyword evidence="3 5" id="KW-1133">Transmembrane helix</keyword>
<evidence type="ECO:0000256" key="1">
    <source>
        <dbReference type="ARBA" id="ARBA00004141"/>
    </source>
</evidence>
<evidence type="ECO:0000256" key="4">
    <source>
        <dbReference type="ARBA" id="ARBA00023136"/>
    </source>
</evidence>
<accession>A0A024H7Q4</accession>
<feature type="transmembrane region" description="Helical" evidence="5">
    <location>
        <begin position="65"/>
        <end position="87"/>
    </location>
</feature>
<protein>
    <submittedName>
        <fullName evidence="7">Putative membrane protein</fullName>
    </submittedName>
</protein>
<keyword evidence="8" id="KW-1185">Reference proteome</keyword>
<evidence type="ECO:0000313" key="7">
    <source>
        <dbReference type="EMBL" id="CCQ47786.1"/>
    </source>
</evidence>
<dbReference type="InterPro" id="IPR049453">
    <property type="entry name" value="Memb_transporter_dom"/>
</dbReference>